<dbReference type="PANTHER" id="PTHR33112:SF16">
    <property type="entry name" value="HETEROKARYON INCOMPATIBILITY DOMAIN-CONTAINING PROTEIN"/>
    <property type="match status" value="1"/>
</dbReference>
<proteinExistence type="predicted"/>
<comment type="caution">
    <text evidence="3">The sequence shown here is derived from an EMBL/GenBank/DDBJ whole genome shotgun (WGS) entry which is preliminary data.</text>
</comment>
<evidence type="ECO:0000256" key="1">
    <source>
        <dbReference type="SAM" id="MobiDB-lite"/>
    </source>
</evidence>
<dbReference type="EMBL" id="NHYD01003894">
    <property type="protein sequence ID" value="PPQ70668.1"/>
    <property type="molecule type" value="Genomic_DNA"/>
</dbReference>
<dbReference type="STRING" id="93625.A0A409VWQ3"/>
<dbReference type="OrthoDB" id="5125733at2759"/>
<sequence length="744" mass="84047">MTCLSALKNFLGFRITTKKKSSGDLFTSESGHSGITPLPVPASSSQIAPLIEGMPRNMLSPASEAHGEADPLKLICAACRAGPFSYEGFKYIYTTTWGTISQSVAKEGCNWCRLLIQNRDGLPDAKFPRGGPDEEVVIRIEIRVQSPVDWMDVTNNLYLYLNDYKAASYMIYAETDNVAAQEIGTGDHFRHDPSYVDYEKVKEWLKNCSDHSRCSRVEETPLPTRVIDCSDPTKPRLVLTQRRKGHFCALSYVWGGDQREKTTMANIDSHINEGFKVALPQTIADAILVTHNLGLQYLWVDALCIIQDSIEDKVIELANMAHIYQDAYVTLSVVSAFRADQGFLPDGREHVILPYHMKEGVDSSKHMGRMLMKYYIPRQNPHLGYKHQTVEVFEPLNERGWCLQESTLPPRKLVFKPPNVECECRTFIKDLTRASEGGEDDRPAFNFEANVPPIFSDSVKGVTANEGDGGEDLYDYWSQLLFDYTARKITVATDKLVAFSSMVEVFQKTINDEYIAGLWRGKLIDGLLWDPFGDIGPDQVLLPRSKEYRAPTWSWASVDLSVQAHQQHMFEAPSTEYEAEIISCQVTPKSTVNPFGEISDARLTMKVRMHPLMLDGRKCRFTERKGILSGDAMQSLYTSGGWVAPDGNCLQSKGKTPESSRDESEVTFDSTEGSEQDRDMDFYVIMLRAGRKWGDREDQPGWMMGLLVLKCEDEQETYRRVAKIELLYLPDWFDTVSSKIVTLV</sequence>
<dbReference type="InterPro" id="IPR010730">
    <property type="entry name" value="HET"/>
</dbReference>
<protein>
    <recommendedName>
        <fullName evidence="2">Heterokaryon incompatibility domain-containing protein</fullName>
    </recommendedName>
</protein>
<dbReference type="AlphaFoldDB" id="A0A409VWQ3"/>
<name>A0A409VWQ3_PSICY</name>
<evidence type="ECO:0000259" key="2">
    <source>
        <dbReference type="Pfam" id="PF06985"/>
    </source>
</evidence>
<evidence type="ECO:0000313" key="4">
    <source>
        <dbReference type="Proteomes" id="UP000283269"/>
    </source>
</evidence>
<feature type="compositionally biased region" description="Basic and acidic residues" evidence="1">
    <location>
        <begin position="655"/>
        <end position="664"/>
    </location>
</feature>
<dbReference type="PANTHER" id="PTHR33112">
    <property type="entry name" value="DOMAIN PROTEIN, PUTATIVE-RELATED"/>
    <property type="match status" value="1"/>
</dbReference>
<dbReference type="Proteomes" id="UP000283269">
    <property type="component" value="Unassembled WGS sequence"/>
</dbReference>
<dbReference type="InParanoid" id="A0A409VWQ3"/>
<reference evidence="3 4" key="1">
    <citation type="journal article" date="2018" name="Evol. Lett.">
        <title>Horizontal gene cluster transfer increased hallucinogenic mushroom diversity.</title>
        <authorList>
            <person name="Reynolds H.T."/>
            <person name="Vijayakumar V."/>
            <person name="Gluck-Thaler E."/>
            <person name="Korotkin H.B."/>
            <person name="Matheny P.B."/>
            <person name="Slot J.C."/>
        </authorList>
    </citation>
    <scope>NUCLEOTIDE SEQUENCE [LARGE SCALE GENOMIC DNA]</scope>
    <source>
        <strain evidence="3 4">2631</strain>
    </source>
</reference>
<accession>A0A409VWQ3</accession>
<gene>
    <name evidence="3" type="ORF">CVT25_010770</name>
</gene>
<feature type="domain" description="Heterokaryon incompatibility" evidence="2">
    <location>
        <begin position="247"/>
        <end position="405"/>
    </location>
</feature>
<dbReference type="Pfam" id="PF06985">
    <property type="entry name" value="HET"/>
    <property type="match status" value="1"/>
</dbReference>
<evidence type="ECO:0000313" key="3">
    <source>
        <dbReference type="EMBL" id="PPQ70668.1"/>
    </source>
</evidence>
<keyword evidence="4" id="KW-1185">Reference proteome</keyword>
<organism evidence="3 4">
    <name type="scientific">Psilocybe cyanescens</name>
    <dbReference type="NCBI Taxonomy" id="93625"/>
    <lineage>
        <taxon>Eukaryota</taxon>
        <taxon>Fungi</taxon>
        <taxon>Dikarya</taxon>
        <taxon>Basidiomycota</taxon>
        <taxon>Agaricomycotina</taxon>
        <taxon>Agaricomycetes</taxon>
        <taxon>Agaricomycetidae</taxon>
        <taxon>Agaricales</taxon>
        <taxon>Agaricineae</taxon>
        <taxon>Strophariaceae</taxon>
        <taxon>Psilocybe</taxon>
    </lineage>
</organism>
<feature type="region of interest" description="Disordered" evidence="1">
    <location>
        <begin position="648"/>
        <end position="674"/>
    </location>
</feature>